<feature type="active site" description="Proton acceptor; specific for L-alanine" evidence="4">
    <location>
        <position position="248"/>
    </location>
</feature>
<comment type="pathway">
    <text evidence="4">Amino-acid biosynthesis; D-alanine biosynthesis; D-alanine from L-alanine: step 1/1.</text>
</comment>
<dbReference type="RefSeq" id="WP_103128361.1">
    <property type="nucleotide sequence ID" value="NZ_BFAG01000003.1"/>
</dbReference>
<feature type="active site" description="Proton acceptor; specific for D-alanine" evidence="4">
    <location>
        <position position="34"/>
    </location>
</feature>
<evidence type="ECO:0000259" key="7">
    <source>
        <dbReference type="SMART" id="SM01005"/>
    </source>
</evidence>
<comment type="function">
    <text evidence="4">Catalyzes the interconversion of L-alanine and D-alanine. May also act on other amino acids.</text>
</comment>
<evidence type="ECO:0000256" key="6">
    <source>
        <dbReference type="PIRSR" id="PIRSR600821-52"/>
    </source>
</evidence>
<dbReference type="NCBIfam" id="TIGR00492">
    <property type="entry name" value="alr"/>
    <property type="match status" value="1"/>
</dbReference>
<gene>
    <name evidence="8" type="ORF">DAERI_030057</name>
</gene>
<accession>A0A2I9DJC5</accession>
<dbReference type="InterPro" id="IPR020622">
    <property type="entry name" value="Ala_racemase_pyridoxalP-BS"/>
</dbReference>
<dbReference type="PROSITE" id="PS00395">
    <property type="entry name" value="ALANINE_RACEMASE"/>
    <property type="match status" value="1"/>
</dbReference>
<dbReference type="PANTHER" id="PTHR30511">
    <property type="entry name" value="ALANINE RACEMASE"/>
    <property type="match status" value="1"/>
</dbReference>
<dbReference type="Pfam" id="PF00842">
    <property type="entry name" value="Ala_racemase_C"/>
    <property type="match status" value="1"/>
</dbReference>
<dbReference type="CDD" id="cd00430">
    <property type="entry name" value="PLPDE_III_AR"/>
    <property type="match status" value="1"/>
</dbReference>
<reference evidence="9" key="1">
    <citation type="submission" date="2018-01" db="EMBL/GenBank/DDBJ databases">
        <title>Draft Genome Sequence of the Radioresistant Bacterium Deinococcus aerius TR0125, Isolated from the Higher Atmosphere above Japan.</title>
        <authorList>
            <person name="Satoh K."/>
            <person name="Arai H."/>
            <person name="Sanzen T."/>
            <person name="Kawaguchi Y."/>
            <person name="Hayashi H."/>
            <person name="Yokobori S."/>
            <person name="Yamagishi A."/>
            <person name="Oono Y."/>
            <person name="Narumi I."/>
        </authorList>
    </citation>
    <scope>NUCLEOTIDE SEQUENCE [LARGE SCALE GENOMIC DNA]</scope>
    <source>
        <strain evidence="9">TR0125</strain>
    </source>
</reference>
<proteinExistence type="inferred from homology"/>
<dbReference type="Proteomes" id="UP000236569">
    <property type="component" value="Unassembled WGS sequence"/>
</dbReference>
<dbReference type="SUPFAM" id="SSF50621">
    <property type="entry name" value="Alanine racemase C-terminal domain-like"/>
    <property type="match status" value="1"/>
</dbReference>
<dbReference type="EMBL" id="BFAG01000003">
    <property type="protein sequence ID" value="GBF04891.1"/>
    <property type="molecule type" value="Genomic_DNA"/>
</dbReference>
<feature type="binding site" evidence="4 6">
    <location>
        <position position="296"/>
    </location>
    <ligand>
        <name>substrate</name>
    </ligand>
</feature>
<dbReference type="GO" id="GO:0005829">
    <property type="term" value="C:cytosol"/>
    <property type="evidence" value="ECO:0007669"/>
    <property type="project" value="TreeGrafter"/>
</dbReference>
<evidence type="ECO:0000256" key="1">
    <source>
        <dbReference type="ARBA" id="ARBA00001933"/>
    </source>
</evidence>
<dbReference type="OrthoDB" id="9813814at2"/>
<dbReference type="Gene3D" id="2.40.37.10">
    <property type="entry name" value="Lyase, Ornithine Decarboxylase, Chain A, domain 1"/>
    <property type="match status" value="1"/>
</dbReference>
<dbReference type="InterPro" id="IPR000821">
    <property type="entry name" value="Ala_racemase"/>
</dbReference>
<dbReference type="GO" id="GO:0008784">
    <property type="term" value="F:alanine racemase activity"/>
    <property type="evidence" value="ECO:0007669"/>
    <property type="project" value="UniProtKB-UniRule"/>
</dbReference>
<comment type="catalytic activity">
    <reaction evidence="4">
        <text>L-alanine = D-alanine</text>
        <dbReference type="Rhea" id="RHEA:20249"/>
        <dbReference type="ChEBI" id="CHEBI:57416"/>
        <dbReference type="ChEBI" id="CHEBI:57972"/>
        <dbReference type="EC" id="5.1.1.1"/>
    </reaction>
</comment>
<dbReference type="EC" id="5.1.1.1" evidence="4"/>
<dbReference type="SUPFAM" id="SSF51419">
    <property type="entry name" value="PLP-binding barrel"/>
    <property type="match status" value="1"/>
</dbReference>
<feature type="binding site" evidence="4 6">
    <location>
        <position position="126"/>
    </location>
    <ligand>
        <name>substrate</name>
    </ligand>
</feature>
<comment type="caution">
    <text evidence="8">The sequence shown here is derived from an EMBL/GenBank/DDBJ whole genome shotgun (WGS) entry which is preliminary data.</text>
</comment>
<keyword evidence="2 4" id="KW-0663">Pyridoxal phosphate</keyword>
<dbReference type="PANTHER" id="PTHR30511:SF0">
    <property type="entry name" value="ALANINE RACEMASE, CATABOLIC-RELATED"/>
    <property type="match status" value="1"/>
</dbReference>
<comment type="cofactor">
    <cofactor evidence="1 4 5">
        <name>pyridoxal 5'-phosphate</name>
        <dbReference type="ChEBI" id="CHEBI:597326"/>
    </cofactor>
</comment>
<feature type="domain" description="Alanine racemase C-terminal" evidence="7">
    <location>
        <begin position="227"/>
        <end position="351"/>
    </location>
</feature>
<protein>
    <recommendedName>
        <fullName evidence="4">Alanine racemase</fullName>
        <ecNumber evidence="4">5.1.1.1</ecNumber>
    </recommendedName>
</protein>
<dbReference type="InterPro" id="IPR011079">
    <property type="entry name" value="Ala_racemase_C"/>
</dbReference>
<name>A0A2I9DJC5_9DEIO</name>
<dbReference type="Gene3D" id="3.20.20.10">
    <property type="entry name" value="Alanine racemase"/>
    <property type="match status" value="1"/>
</dbReference>
<evidence type="ECO:0000256" key="5">
    <source>
        <dbReference type="PIRSR" id="PIRSR600821-50"/>
    </source>
</evidence>
<dbReference type="InterPro" id="IPR001608">
    <property type="entry name" value="Ala_racemase_N"/>
</dbReference>
<dbReference type="GO" id="GO:0030632">
    <property type="term" value="P:D-alanine biosynthetic process"/>
    <property type="evidence" value="ECO:0007669"/>
    <property type="project" value="UniProtKB-UniRule"/>
</dbReference>
<dbReference type="Pfam" id="PF01168">
    <property type="entry name" value="Ala_racemase_N"/>
    <property type="match status" value="1"/>
</dbReference>
<dbReference type="AlphaFoldDB" id="A0A2I9DJC5"/>
<dbReference type="HAMAP" id="MF_01201">
    <property type="entry name" value="Ala_racemase"/>
    <property type="match status" value="1"/>
</dbReference>
<dbReference type="InterPro" id="IPR029066">
    <property type="entry name" value="PLP-binding_barrel"/>
</dbReference>
<dbReference type="SMART" id="SM01005">
    <property type="entry name" value="Ala_racemase_C"/>
    <property type="match status" value="1"/>
</dbReference>
<evidence type="ECO:0000256" key="2">
    <source>
        <dbReference type="ARBA" id="ARBA00022898"/>
    </source>
</evidence>
<sequence length="365" mass="38531">MHSRAQALISESALAGNLTALARRAGARLLLPVKADAYGHGLEIVARIAARHPDVWGLAVAVPREAAALAQLNPGKPILLLTPPMPEEVGPLADLGVRLPVASLAEADALPAHARAHLKVDTGMNRLGARPGEAVEIGLRLAGRGLLEGVYTHFATADEPDLSFAREQLARFRRVLAALPPVLAHAANGGGILSFGVLPGLSLARPGLASYGFAPAHLREAVPLTPVMTLRARVTHVHPVHPGESVSYGGLWRAGRETTVATVGVGYADGYPRNATGKAWVLVRGERRPVLGRICMDQMMVDVTGLDVRVGDWVEVWGRNEVTVTDVAGWADTVEYEVLTGVGPRVERLAEAGDTVSRTPLPSKG</sequence>
<dbReference type="InterPro" id="IPR009006">
    <property type="entry name" value="Ala_racemase/Decarboxylase_C"/>
</dbReference>
<dbReference type="GO" id="GO:0030170">
    <property type="term" value="F:pyridoxal phosphate binding"/>
    <property type="evidence" value="ECO:0007669"/>
    <property type="project" value="UniProtKB-UniRule"/>
</dbReference>
<keyword evidence="9" id="KW-1185">Reference proteome</keyword>
<dbReference type="UniPathway" id="UPA00042">
    <property type="reaction ID" value="UER00497"/>
</dbReference>
<organism evidence="8 9">
    <name type="scientific">Deinococcus aerius</name>
    <dbReference type="NCBI Taxonomy" id="200253"/>
    <lineage>
        <taxon>Bacteria</taxon>
        <taxon>Thermotogati</taxon>
        <taxon>Deinococcota</taxon>
        <taxon>Deinococci</taxon>
        <taxon>Deinococcales</taxon>
        <taxon>Deinococcaceae</taxon>
        <taxon>Deinococcus</taxon>
    </lineage>
</organism>
<comment type="similarity">
    <text evidence="4">Belongs to the alanine racemase family.</text>
</comment>
<feature type="modified residue" description="N6-(pyridoxal phosphate)lysine" evidence="4 5">
    <location>
        <position position="34"/>
    </location>
</feature>
<evidence type="ECO:0000256" key="4">
    <source>
        <dbReference type="HAMAP-Rule" id="MF_01201"/>
    </source>
</evidence>
<dbReference type="PRINTS" id="PR00992">
    <property type="entry name" value="ALARACEMASE"/>
</dbReference>
<evidence type="ECO:0000256" key="3">
    <source>
        <dbReference type="ARBA" id="ARBA00023235"/>
    </source>
</evidence>
<keyword evidence="3 4" id="KW-0413">Isomerase</keyword>
<evidence type="ECO:0000313" key="9">
    <source>
        <dbReference type="Proteomes" id="UP000236569"/>
    </source>
</evidence>
<evidence type="ECO:0000313" key="8">
    <source>
        <dbReference type="EMBL" id="GBF04891.1"/>
    </source>
</evidence>